<proteinExistence type="predicted"/>
<evidence type="ECO:0000313" key="1">
    <source>
        <dbReference type="EMBL" id="CBI09321.1"/>
    </source>
</evidence>
<dbReference type="EMBL" id="CABR01000045">
    <property type="protein sequence ID" value="CBI09680.1"/>
    <property type="molecule type" value="Genomic_DNA"/>
</dbReference>
<evidence type="ECO:0000313" key="4">
    <source>
        <dbReference type="EMBL" id="CBI10494.1"/>
    </source>
</evidence>
<dbReference type="EMBL" id="CABR01000071">
    <property type="protein sequence ID" value="CBI10126.1"/>
    <property type="molecule type" value="Genomic_DNA"/>
</dbReference>
<organism evidence="1">
    <name type="scientific">mine drainage metagenome</name>
    <dbReference type="NCBI Taxonomy" id="410659"/>
    <lineage>
        <taxon>unclassified sequences</taxon>
        <taxon>metagenomes</taxon>
        <taxon>ecological metagenomes</taxon>
    </lineage>
</organism>
<evidence type="ECO:0000313" key="3">
    <source>
        <dbReference type="EMBL" id="CBI10126.1"/>
    </source>
</evidence>
<dbReference type="EMBL" id="CABR01000025">
    <property type="protein sequence ID" value="CBI09321.1"/>
    <property type="molecule type" value="Genomic_DNA"/>
</dbReference>
<evidence type="ECO:0000313" key="2">
    <source>
        <dbReference type="EMBL" id="CBI09680.1"/>
    </source>
</evidence>
<accession>E6QQ00</accession>
<sequence length="60" mass="7040">MRQLVYLPINSLFLLCFNKYDPSNALGVAFFAAFSLHKLNLRQQALDLIHRQSQYSKHQM</sequence>
<comment type="caution">
    <text evidence="1">The sequence shown here is derived from an EMBL/GenBank/DDBJ whole genome shotgun (WGS) entry which is preliminary data.</text>
</comment>
<protein>
    <submittedName>
        <fullName evidence="1">Uncharacterized protein</fullName>
    </submittedName>
</protein>
<reference evidence="1" key="1">
    <citation type="submission" date="2009-10" db="EMBL/GenBank/DDBJ databases">
        <title>Diversity of trophic interactions inside an arsenic-rich microbial ecosystem.</title>
        <authorList>
            <person name="Bertin P.N."/>
            <person name="Heinrich-Salmeron A."/>
            <person name="Pelletier E."/>
            <person name="Goulhen-Chollet F."/>
            <person name="Arsene-Ploetze F."/>
            <person name="Gallien S."/>
            <person name="Calteau A."/>
            <person name="Vallenet D."/>
            <person name="Casiot C."/>
            <person name="Chane-Woon-Ming B."/>
            <person name="Giloteaux L."/>
            <person name="Barakat M."/>
            <person name="Bonnefoy V."/>
            <person name="Bruneel O."/>
            <person name="Chandler M."/>
            <person name="Cleiss J."/>
            <person name="Duran R."/>
            <person name="Elbaz-Poulichet F."/>
            <person name="Fonknechten N."/>
            <person name="Lauga B."/>
            <person name="Mornico D."/>
            <person name="Ortet P."/>
            <person name="Schaeffer C."/>
            <person name="Siguier P."/>
            <person name="Alexander Thil Smith A."/>
            <person name="Van Dorsselaer A."/>
            <person name="Weissenbach J."/>
            <person name="Medigue C."/>
            <person name="Le Paslier D."/>
        </authorList>
    </citation>
    <scope>NUCLEOTIDE SEQUENCE</scope>
</reference>
<dbReference type="AlphaFoldDB" id="E6QQ00"/>
<dbReference type="EMBL" id="CABR01000106">
    <property type="protein sequence ID" value="CBI10795.1"/>
    <property type="molecule type" value="Genomic_DNA"/>
</dbReference>
<evidence type="ECO:0000313" key="5">
    <source>
        <dbReference type="EMBL" id="CBI10795.1"/>
    </source>
</evidence>
<gene>
    <name evidence="1" type="ORF">CARN7_0046</name>
    <name evidence="2" type="ORF">CARN7_0420</name>
    <name evidence="3" type="ORF">CARN7_0889</name>
    <name evidence="4" type="ORF">CARN7_1275</name>
    <name evidence="5" type="ORF">CARN7_1592</name>
    <name evidence="6" type="ORF">CARN7_2796</name>
</gene>
<evidence type="ECO:0000313" key="6">
    <source>
        <dbReference type="EMBL" id="CBI11944.1"/>
    </source>
</evidence>
<dbReference type="EMBL" id="CABR01000085">
    <property type="protein sequence ID" value="CBI10494.1"/>
    <property type="molecule type" value="Genomic_DNA"/>
</dbReference>
<name>E6QQ00_9ZZZZ</name>
<dbReference type="EMBL" id="CABR01000178">
    <property type="protein sequence ID" value="CBI11944.1"/>
    <property type="molecule type" value="Genomic_DNA"/>
</dbReference>